<evidence type="ECO:0000256" key="5">
    <source>
        <dbReference type="ARBA" id="ARBA00023157"/>
    </source>
</evidence>
<dbReference type="PANTHER" id="PTHR35272">
    <property type="entry name" value="THIOL:DISULFIDE INTERCHANGE PROTEIN DSBC-RELATED"/>
    <property type="match status" value="1"/>
</dbReference>
<evidence type="ECO:0000256" key="3">
    <source>
        <dbReference type="ARBA" id="ARBA00022729"/>
    </source>
</evidence>
<dbReference type="Proteomes" id="UP001589628">
    <property type="component" value="Unassembled WGS sequence"/>
</dbReference>
<organism evidence="10 11">
    <name type="scientific">Balneatrix alpica</name>
    <dbReference type="NCBI Taxonomy" id="75684"/>
    <lineage>
        <taxon>Bacteria</taxon>
        <taxon>Pseudomonadati</taxon>
        <taxon>Pseudomonadota</taxon>
        <taxon>Gammaproteobacteria</taxon>
        <taxon>Oceanospirillales</taxon>
        <taxon>Balneatrichaceae</taxon>
        <taxon>Balneatrix</taxon>
    </lineage>
</organism>
<comment type="caution">
    <text evidence="10">The sequence shown here is derived from an EMBL/GenBank/DDBJ whole genome shotgun (WGS) entry which is preliminary data.</text>
</comment>
<dbReference type="InterPro" id="IPR018950">
    <property type="entry name" value="DiS-bond_isomerase_DsbC/G_N"/>
</dbReference>
<gene>
    <name evidence="10" type="ORF">ACFFLH_05970</name>
</gene>
<evidence type="ECO:0000256" key="4">
    <source>
        <dbReference type="ARBA" id="ARBA00022764"/>
    </source>
</evidence>
<dbReference type="SUPFAM" id="SSF54423">
    <property type="entry name" value="DsbC/DsbG N-terminal domain-like"/>
    <property type="match status" value="1"/>
</dbReference>
<dbReference type="InterPro" id="IPR012336">
    <property type="entry name" value="Thioredoxin-like_fold"/>
</dbReference>
<evidence type="ECO:0000259" key="9">
    <source>
        <dbReference type="Pfam" id="PF13098"/>
    </source>
</evidence>
<keyword evidence="11" id="KW-1185">Reference proteome</keyword>
<reference evidence="10 11" key="1">
    <citation type="submission" date="2024-09" db="EMBL/GenBank/DDBJ databases">
        <authorList>
            <person name="Sun Q."/>
            <person name="Mori K."/>
        </authorList>
    </citation>
    <scope>NUCLEOTIDE SEQUENCE [LARGE SCALE GENOMIC DNA]</scope>
    <source>
        <strain evidence="10 11">ATCC 51285</strain>
    </source>
</reference>
<feature type="signal peptide" evidence="7">
    <location>
        <begin position="1"/>
        <end position="19"/>
    </location>
</feature>
<evidence type="ECO:0000256" key="6">
    <source>
        <dbReference type="ARBA" id="ARBA00023284"/>
    </source>
</evidence>
<dbReference type="Gene3D" id="3.10.450.70">
    <property type="entry name" value="Disulphide bond isomerase, DsbC/G, N-terminal"/>
    <property type="match status" value="1"/>
</dbReference>
<dbReference type="EMBL" id="JBHLZN010000001">
    <property type="protein sequence ID" value="MFB9885950.1"/>
    <property type="molecule type" value="Genomic_DNA"/>
</dbReference>
<comment type="function">
    <text evidence="7">Required for disulfide bond formation in some periplasmic proteins. Acts by transferring its disulfide bond to other proteins and is reduced in the process.</text>
</comment>
<evidence type="ECO:0000313" key="10">
    <source>
        <dbReference type="EMBL" id="MFB9885950.1"/>
    </source>
</evidence>
<dbReference type="SUPFAM" id="SSF52833">
    <property type="entry name" value="Thioredoxin-like"/>
    <property type="match status" value="1"/>
</dbReference>
<dbReference type="InterPro" id="IPR033954">
    <property type="entry name" value="DiS-bond_Isoase_DsbC/G"/>
</dbReference>
<dbReference type="RefSeq" id="WP_027313993.1">
    <property type="nucleotide sequence ID" value="NZ_JBHLZN010000001.1"/>
</dbReference>
<keyword evidence="5" id="KW-1015">Disulfide bond</keyword>
<dbReference type="PANTHER" id="PTHR35272:SF3">
    <property type="entry name" value="THIOL:DISULFIDE INTERCHANGE PROTEIN DSBC"/>
    <property type="match status" value="1"/>
</dbReference>
<evidence type="ECO:0000259" key="8">
    <source>
        <dbReference type="Pfam" id="PF10411"/>
    </source>
</evidence>
<dbReference type="InterPro" id="IPR036249">
    <property type="entry name" value="Thioredoxin-like_sf"/>
</dbReference>
<comment type="subcellular location">
    <subcellularLocation>
        <location evidence="1 7">Periplasm</location>
    </subcellularLocation>
</comment>
<dbReference type="InterPro" id="IPR051470">
    <property type="entry name" value="Thiol:disulfide_interchange"/>
</dbReference>
<keyword evidence="6 7" id="KW-0676">Redox-active center</keyword>
<evidence type="ECO:0000313" key="11">
    <source>
        <dbReference type="Proteomes" id="UP001589628"/>
    </source>
</evidence>
<dbReference type="Pfam" id="PF13098">
    <property type="entry name" value="Thioredoxin_2"/>
    <property type="match status" value="1"/>
</dbReference>
<feature type="domain" description="Thioredoxin-like fold" evidence="9">
    <location>
        <begin position="110"/>
        <end position="234"/>
    </location>
</feature>
<protein>
    <recommendedName>
        <fullName evidence="7">Thiol:disulfide interchange protein</fullName>
    </recommendedName>
</protein>
<dbReference type="CDD" id="cd03020">
    <property type="entry name" value="DsbA_DsbC_DsbG"/>
    <property type="match status" value="1"/>
</dbReference>
<sequence length="236" mass="25780">MWKYALVAASVLLSAQVSAGEAEIRARLDKAYPGLPINSVQSAPMPGLFEVSLGTGDVLYTTENGEYFVVGNLYQVTERGFNNLTEARQNQERQALLKELDANEAVVYPAKGEVKARLHVFTDVDCGYCRKLHKEIPELNAAGVEVRYLAFPRTGINSPTYHTMVSVWCAKDQQQAMDLAKAGKQPEKLSCDNPVAKHYMLGKQMGVTGTPALVFENGELVPGYMPAANLLQALGL</sequence>
<feature type="chain" id="PRO_5045006063" description="Thiol:disulfide interchange protein" evidence="7">
    <location>
        <begin position="20"/>
        <end position="236"/>
    </location>
</feature>
<dbReference type="Gene3D" id="3.40.30.10">
    <property type="entry name" value="Glutaredoxin"/>
    <property type="match status" value="1"/>
</dbReference>
<proteinExistence type="inferred from homology"/>
<dbReference type="Pfam" id="PF10411">
    <property type="entry name" value="DsbC_N"/>
    <property type="match status" value="1"/>
</dbReference>
<dbReference type="InterPro" id="IPR009094">
    <property type="entry name" value="DiS-bond_isomerase_DsbC/G_N_sf"/>
</dbReference>
<evidence type="ECO:0000256" key="7">
    <source>
        <dbReference type="RuleBase" id="RU364038"/>
    </source>
</evidence>
<evidence type="ECO:0000256" key="1">
    <source>
        <dbReference type="ARBA" id="ARBA00004418"/>
    </source>
</evidence>
<keyword evidence="4 7" id="KW-0574">Periplasm</keyword>
<name>A0ABV5Z9K2_9GAMM</name>
<keyword evidence="3 7" id="KW-0732">Signal</keyword>
<feature type="domain" description="Disulphide bond isomerase DsbC/G N-terminal" evidence="8">
    <location>
        <begin position="17"/>
        <end position="86"/>
    </location>
</feature>
<evidence type="ECO:0000256" key="2">
    <source>
        <dbReference type="ARBA" id="ARBA00009813"/>
    </source>
</evidence>
<comment type="similarity">
    <text evidence="2 7">Belongs to the thioredoxin family. DsbC subfamily.</text>
</comment>
<accession>A0ABV5Z9K2</accession>